<feature type="transmembrane region" description="Helical" evidence="1">
    <location>
        <begin position="98"/>
        <end position="125"/>
    </location>
</feature>
<reference evidence="2 3" key="1">
    <citation type="journal article" date="2013" name="Mar. Genomics">
        <title>Expression of sulfatases in Rhodopirellula baltica and the diversity of sulfatases in the genus Rhodopirellula.</title>
        <authorList>
            <person name="Wegner C.E."/>
            <person name="Richter-Heitmann T."/>
            <person name="Klindworth A."/>
            <person name="Klockow C."/>
            <person name="Richter M."/>
            <person name="Achstetter T."/>
            <person name="Glockner F.O."/>
            <person name="Harder J."/>
        </authorList>
    </citation>
    <scope>NUCLEOTIDE SEQUENCE [LARGE SCALE GENOMIC DNA]</scope>
    <source>
        <strain evidence="2 3">SWK14</strain>
    </source>
</reference>
<proteinExistence type="predicted"/>
<keyword evidence="1" id="KW-0812">Transmembrane</keyword>
<name>L7CLM9_RHOBT</name>
<dbReference type="AlphaFoldDB" id="L7CLM9"/>
<dbReference type="RefSeq" id="WP_007336777.1">
    <property type="nucleotide sequence ID" value="NZ_AMWG01000031.1"/>
</dbReference>
<organism evidence="2 3">
    <name type="scientific">Rhodopirellula baltica SWK14</name>
    <dbReference type="NCBI Taxonomy" id="993516"/>
    <lineage>
        <taxon>Bacteria</taxon>
        <taxon>Pseudomonadati</taxon>
        <taxon>Planctomycetota</taxon>
        <taxon>Planctomycetia</taxon>
        <taxon>Pirellulales</taxon>
        <taxon>Pirellulaceae</taxon>
        <taxon>Rhodopirellula</taxon>
    </lineage>
</organism>
<dbReference type="PATRIC" id="fig|993516.3.peg.1690"/>
<feature type="transmembrane region" description="Helical" evidence="1">
    <location>
        <begin position="31"/>
        <end position="55"/>
    </location>
</feature>
<accession>L7CLM9</accession>
<keyword evidence="1" id="KW-1133">Transmembrane helix</keyword>
<evidence type="ECO:0000313" key="3">
    <source>
        <dbReference type="Proteomes" id="UP000010959"/>
    </source>
</evidence>
<keyword evidence="1" id="KW-0472">Membrane</keyword>
<comment type="caution">
    <text evidence="2">The sequence shown here is derived from an EMBL/GenBank/DDBJ whole genome shotgun (WGS) entry which is preliminary data.</text>
</comment>
<sequence>MIALARCVLLIAVALPDVTWSLDRFVLRRKVGWPLCALLTWIGCFVIAWVAAFILEIGIESNMMSHDLDGDGSIAGSELTPNAEAAIERWSSDVGRNFGVFLAIPIFAIWTAVVYCALSAGTWVARSLRTQNGG</sequence>
<protein>
    <submittedName>
        <fullName evidence="2">Uncharacterized protein</fullName>
    </submittedName>
</protein>
<evidence type="ECO:0000256" key="1">
    <source>
        <dbReference type="SAM" id="Phobius"/>
    </source>
</evidence>
<evidence type="ECO:0000313" key="2">
    <source>
        <dbReference type="EMBL" id="ELP34502.1"/>
    </source>
</evidence>
<gene>
    <name evidence="2" type="ORF">RBSWK_01588</name>
</gene>
<dbReference type="Proteomes" id="UP000010959">
    <property type="component" value="Unassembled WGS sequence"/>
</dbReference>
<dbReference type="EMBL" id="AMWG01000031">
    <property type="protein sequence ID" value="ELP34502.1"/>
    <property type="molecule type" value="Genomic_DNA"/>
</dbReference>